<reference evidence="1 2" key="1">
    <citation type="submission" date="2024-02" db="EMBL/GenBank/DDBJ databases">
        <title>Genome and pathogenicity analysis of Helicobacter mastomyrinus isolated from mice.</title>
        <authorList>
            <person name="Zhu L."/>
        </authorList>
    </citation>
    <scope>NUCLEOTIDE SEQUENCE [LARGE SCALE GENOMIC DNA]</scope>
    <source>
        <strain evidence="1 2">Hm-17</strain>
    </source>
</reference>
<gene>
    <name evidence="1" type="ORF">V3I05_05425</name>
</gene>
<dbReference type="EMBL" id="CP145316">
    <property type="protein sequence ID" value="XAM17136.1"/>
    <property type="molecule type" value="Genomic_DNA"/>
</dbReference>
<evidence type="ECO:0000313" key="1">
    <source>
        <dbReference type="EMBL" id="XAM17136.1"/>
    </source>
</evidence>
<keyword evidence="2" id="KW-1185">Reference proteome</keyword>
<dbReference type="RefSeq" id="WP_295700235.1">
    <property type="nucleotide sequence ID" value="NZ_CP145316.1"/>
</dbReference>
<protein>
    <submittedName>
        <fullName evidence="1">Uncharacterized protein</fullName>
    </submittedName>
</protein>
<evidence type="ECO:0000313" key="2">
    <source>
        <dbReference type="Proteomes" id="UP001434737"/>
    </source>
</evidence>
<proteinExistence type="predicted"/>
<accession>A0ABZ3F4Z1</accession>
<sequence>MSGNDEVKYIWILGILMIGCSDTQNPQEQIIRTWYLEATH</sequence>
<organism evidence="1 2">
    <name type="scientific">Helicobacter mastomyrinus</name>
    <dbReference type="NCBI Taxonomy" id="287948"/>
    <lineage>
        <taxon>Bacteria</taxon>
        <taxon>Pseudomonadati</taxon>
        <taxon>Campylobacterota</taxon>
        <taxon>Epsilonproteobacteria</taxon>
        <taxon>Campylobacterales</taxon>
        <taxon>Helicobacteraceae</taxon>
        <taxon>Helicobacter</taxon>
    </lineage>
</organism>
<dbReference type="Proteomes" id="UP001434737">
    <property type="component" value="Chromosome"/>
</dbReference>
<name>A0ABZ3F4Z1_9HELI</name>